<dbReference type="PROSITE" id="PS00062">
    <property type="entry name" value="ALDOKETO_REDUCTASE_2"/>
    <property type="match status" value="1"/>
</dbReference>
<dbReference type="InterPro" id="IPR018170">
    <property type="entry name" value="Aldo/ket_reductase_CS"/>
</dbReference>
<evidence type="ECO:0000256" key="1">
    <source>
        <dbReference type="PIRSR" id="PIRSR000097-1"/>
    </source>
</evidence>
<protein>
    <recommendedName>
        <fullName evidence="4">NADP-dependent oxidoreductase domain-containing protein</fullName>
    </recommendedName>
</protein>
<dbReference type="InterPro" id="IPR020471">
    <property type="entry name" value="AKR"/>
</dbReference>
<accession>A0A3P6RFH7</accession>
<feature type="site" description="Lowers pKa of active site Tyr" evidence="3">
    <location>
        <position position="81"/>
    </location>
</feature>
<dbReference type="AlphaFoldDB" id="A0A3P6RFH7"/>
<keyword evidence="6" id="KW-1185">Reference proteome</keyword>
<dbReference type="PROSITE" id="PS00798">
    <property type="entry name" value="ALDOKETO_REDUCTASE_1"/>
    <property type="match status" value="1"/>
</dbReference>
<feature type="binding site" evidence="2">
    <location>
        <position position="114"/>
    </location>
    <ligand>
        <name>substrate</name>
    </ligand>
</feature>
<reference evidence="5 6" key="1">
    <citation type="submission" date="2018-11" db="EMBL/GenBank/DDBJ databases">
        <authorList>
            <consortium name="Pathogen Informatics"/>
        </authorList>
    </citation>
    <scope>NUCLEOTIDE SEQUENCE [LARGE SCALE GENOMIC DNA]</scope>
</reference>
<evidence type="ECO:0000313" key="5">
    <source>
        <dbReference type="EMBL" id="VDK42671.1"/>
    </source>
</evidence>
<feature type="domain" description="NADP-dependent oxidoreductase" evidence="4">
    <location>
        <begin position="26"/>
        <end position="220"/>
    </location>
</feature>
<evidence type="ECO:0000256" key="2">
    <source>
        <dbReference type="PIRSR" id="PIRSR000097-2"/>
    </source>
</evidence>
<dbReference type="PIRSF" id="PIRSF000097">
    <property type="entry name" value="AKR"/>
    <property type="match status" value="1"/>
</dbReference>
<evidence type="ECO:0000259" key="4">
    <source>
        <dbReference type="Pfam" id="PF00248"/>
    </source>
</evidence>
<dbReference type="GO" id="GO:0016491">
    <property type="term" value="F:oxidoreductase activity"/>
    <property type="evidence" value="ECO:0007669"/>
    <property type="project" value="InterPro"/>
</dbReference>
<dbReference type="Gene3D" id="3.20.20.100">
    <property type="entry name" value="NADP-dependent oxidoreductase domain"/>
    <property type="match status" value="1"/>
</dbReference>
<dbReference type="Pfam" id="PF00248">
    <property type="entry name" value="Aldo_ket_red"/>
    <property type="match status" value="1"/>
</dbReference>
<proteinExistence type="predicted"/>
<feature type="active site" description="Proton donor" evidence="1">
    <location>
        <position position="52"/>
    </location>
</feature>
<dbReference type="SUPFAM" id="SSF51430">
    <property type="entry name" value="NAD(P)-linked oxidoreductase"/>
    <property type="match status" value="1"/>
</dbReference>
<evidence type="ECO:0000256" key="3">
    <source>
        <dbReference type="PIRSR" id="PIRSR000097-3"/>
    </source>
</evidence>
<evidence type="ECO:0000313" key="6">
    <source>
        <dbReference type="Proteomes" id="UP000281553"/>
    </source>
</evidence>
<dbReference type="EMBL" id="UYRU01008623">
    <property type="protein sequence ID" value="VDK42671.1"/>
    <property type="molecule type" value="Genomic_DNA"/>
</dbReference>
<organism evidence="5 6">
    <name type="scientific">Dibothriocephalus latus</name>
    <name type="common">Fish tapeworm</name>
    <name type="synonym">Diphyllobothrium latum</name>
    <dbReference type="NCBI Taxonomy" id="60516"/>
    <lineage>
        <taxon>Eukaryota</taxon>
        <taxon>Metazoa</taxon>
        <taxon>Spiralia</taxon>
        <taxon>Lophotrochozoa</taxon>
        <taxon>Platyhelminthes</taxon>
        <taxon>Cestoda</taxon>
        <taxon>Eucestoda</taxon>
        <taxon>Diphyllobothriidea</taxon>
        <taxon>Diphyllobothriidae</taxon>
        <taxon>Dibothriocephalus</taxon>
    </lineage>
</organism>
<dbReference type="OrthoDB" id="416253at2759"/>
<sequence>MTVQQPFLTLNSGYKIPQVGLGTFMAPPNEVENAVLTAIDTGYRHIDCAYIYGNECEVGNALKKKFDDGTIKRQDVFITSKLWCDAHRLKDVRPACEKSLRMLGLKYLDLYLVHWPVSFHVKEGRKFSRDDPDALEYEEVPLEETWKGMEALVEAGLVRSIGVSNFNKAQIERILAICKIPPAVNQIEVSVNWLNDKMIEYAHSNGIQITAFSPFGSPGLMTCVFILSPLRFPYLAV</sequence>
<dbReference type="InterPro" id="IPR023210">
    <property type="entry name" value="NADP_OxRdtase_dom"/>
</dbReference>
<dbReference type="PANTHER" id="PTHR11732">
    <property type="entry name" value="ALDO/KETO REDUCTASE"/>
    <property type="match status" value="1"/>
</dbReference>
<dbReference type="PRINTS" id="PR00069">
    <property type="entry name" value="ALDKETRDTASE"/>
</dbReference>
<dbReference type="Proteomes" id="UP000281553">
    <property type="component" value="Unassembled WGS sequence"/>
</dbReference>
<gene>
    <name evidence="5" type="ORF">DILT_LOCUS1338</name>
</gene>
<dbReference type="InterPro" id="IPR036812">
    <property type="entry name" value="NAD(P)_OxRdtase_dom_sf"/>
</dbReference>
<name>A0A3P6RFH7_DIBLA</name>